<organism evidence="2 3">
    <name type="scientific">Brumimicrobium oceani</name>
    <dbReference type="NCBI Taxonomy" id="2100725"/>
    <lineage>
        <taxon>Bacteria</taxon>
        <taxon>Pseudomonadati</taxon>
        <taxon>Bacteroidota</taxon>
        <taxon>Flavobacteriia</taxon>
        <taxon>Flavobacteriales</taxon>
        <taxon>Crocinitomicaceae</taxon>
        <taxon>Brumimicrobium</taxon>
    </lineage>
</organism>
<dbReference type="AlphaFoldDB" id="A0A2U2XGU0"/>
<evidence type="ECO:0000256" key="1">
    <source>
        <dbReference type="SAM" id="Phobius"/>
    </source>
</evidence>
<keyword evidence="3" id="KW-1185">Reference proteome</keyword>
<reference evidence="2 3" key="2">
    <citation type="submission" date="2018-05" db="EMBL/GenBank/DDBJ databases">
        <authorList>
            <person name="Lanie J.A."/>
            <person name="Ng W.-L."/>
            <person name="Kazmierczak K.M."/>
            <person name="Andrzejewski T.M."/>
            <person name="Davidsen T.M."/>
            <person name="Wayne K.J."/>
            <person name="Tettelin H."/>
            <person name="Glass J.I."/>
            <person name="Rusch D."/>
            <person name="Podicherti R."/>
            <person name="Tsui H.-C.T."/>
            <person name="Winkler M.E."/>
        </authorList>
    </citation>
    <scope>NUCLEOTIDE SEQUENCE [LARGE SCALE GENOMIC DNA]</scope>
    <source>
        <strain evidence="2 3">C305</strain>
    </source>
</reference>
<feature type="transmembrane region" description="Helical" evidence="1">
    <location>
        <begin position="6"/>
        <end position="23"/>
    </location>
</feature>
<dbReference type="EMBL" id="QFRJ01000001">
    <property type="protein sequence ID" value="PWH86983.1"/>
    <property type="molecule type" value="Genomic_DNA"/>
</dbReference>
<comment type="caution">
    <text evidence="2">The sequence shown here is derived from an EMBL/GenBank/DDBJ whole genome shotgun (WGS) entry which is preliminary data.</text>
</comment>
<dbReference type="OrthoDB" id="882093at2"/>
<protein>
    <recommendedName>
        <fullName evidence="4">Lipocalin-like domain-containing protein</fullName>
    </recommendedName>
</protein>
<name>A0A2U2XGU0_9FLAO</name>
<accession>A0A2U2XGU0</accession>
<keyword evidence="1" id="KW-0472">Membrane</keyword>
<evidence type="ECO:0000313" key="2">
    <source>
        <dbReference type="EMBL" id="PWH86983.1"/>
    </source>
</evidence>
<sequence>MKGANIFLIGISTILTFSLFTSCKKNDRFDNYEQLTNKEWNITEVQNEQGNSIISECEKDDIILFGEDAFTLNEGNNVCDEGLIFKSGKWEFKDDGNGLKIKKVMKSNSGMVNARLVERFEILKLSDVELVLKSEEEDKIFYYE</sequence>
<dbReference type="PROSITE" id="PS51257">
    <property type="entry name" value="PROKAR_LIPOPROTEIN"/>
    <property type="match status" value="1"/>
</dbReference>
<reference evidence="2 3" key="1">
    <citation type="submission" date="2018-05" db="EMBL/GenBank/DDBJ databases">
        <title>Brumimicrobium oceani sp. nov., isolated from coastal sediment.</title>
        <authorList>
            <person name="Kou Y."/>
        </authorList>
    </citation>
    <scope>NUCLEOTIDE SEQUENCE [LARGE SCALE GENOMIC DNA]</scope>
    <source>
        <strain evidence="2 3">C305</strain>
    </source>
</reference>
<keyword evidence="1" id="KW-0812">Transmembrane</keyword>
<dbReference type="RefSeq" id="WP_109358061.1">
    <property type="nucleotide sequence ID" value="NZ_QFRJ01000001.1"/>
</dbReference>
<keyword evidence="1" id="KW-1133">Transmembrane helix</keyword>
<dbReference type="Proteomes" id="UP000245370">
    <property type="component" value="Unassembled WGS sequence"/>
</dbReference>
<proteinExistence type="predicted"/>
<gene>
    <name evidence="2" type="ORF">DIT68_01615</name>
</gene>
<evidence type="ECO:0008006" key="4">
    <source>
        <dbReference type="Google" id="ProtNLM"/>
    </source>
</evidence>
<evidence type="ECO:0000313" key="3">
    <source>
        <dbReference type="Proteomes" id="UP000245370"/>
    </source>
</evidence>